<dbReference type="PANTHER" id="PTHR44051:SF8">
    <property type="entry name" value="GLUTATHIONE S-TRANSFERASE GSTA"/>
    <property type="match status" value="1"/>
</dbReference>
<dbReference type="SUPFAM" id="SSF52833">
    <property type="entry name" value="Thioredoxin-like"/>
    <property type="match status" value="1"/>
</dbReference>
<proteinExistence type="inferred from homology"/>
<evidence type="ECO:0000259" key="3">
    <source>
        <dbReference type="PROSITE" id="PS50405"/>
    </source>
</evidence>
<dbReference type="RefSeq" id="WP_377333052.1">
    <property type="nucleotide sequence ID" value="NZ_JBHSGB010000006.1"/>
</dbReference>
<gene>
    <name evidence="4" type="ORF">ACFO3I_07685</name>
</gene>
<dbReference type="InterPro" id="IPR004046">
    <property type="entry name" value="GST_C"/>
</dbReference>
<dbReference type="CDD" id="cd03188">
    <property type="entry name" value="GST_C_Beta"/>
    <property type="match status" value="1"/>
</dbReference>
<name>A0ABV9JKZ3_9GAMM</name>
<dbReference type="Proteomes" id="UP001595962">
    <property type="component" value="Unassembled WGS sequence"/>
</dbReference>
<dbReference type="InterPro" id="IPR010987">
    <property type="entry name" value="Glutathione-S-Trfase_C-like"/>
</dbReference>
<dbReference type="InterPro" id="IPR040079">
    <property type="entry name" value="Glutathione_S-Trfase"/>
</dbReference>
<evidence type="ECO:0000313" key="5">
    <source>
        <dbReference type="Proteomes" id="UP001595962"/>
    </source>
</evidence>
<evidence type="ECO:0000259" key="2">
    <source>
        <dbReference type="PROSITE" id="PS50404"/>
    </source>
</evidence>
<dbReference type="SFLD" id="SFLDS00019">
    <property type="entry name" value="Glutathione_Transferase_(cytos"/>
    <property type="match status" value="1"/>
</dbReference>
<accession>A0ABV9JKZ3</accession>
<comment type="caution">
    <text evidence="4">The sequence shown here is derived from an EMBL/GenBank/DDBJ whole genome shotgun (WGS) entry which is preliminary data.</text>
</comment>
<dbReference type="Gene3D" id="1.20.1050.10">
    <property type="match status" value="1"/>
</dbReference>
<dbReference type="PANTHER" id="PTHR44051">
    <property type="entry name" value="GLUTATHIONE S-TRANSFERASE-RELATED"/>
    <property type="match status" value="1"/>
</dbReference>
<keyword evidence="5" id="KW-1185">Reference proteome</keyword>
<dbReference type="InterPro" id="IPR036282">
    <property type="entry name" value="Glutathione-S-Trfase_C_sf"/>
</dbReference>
<dbReference type="EMBL" id="JBHSGB010000006">
    <property type="protein sequence ID" value="MFC4654890.1"/>
    <property type="molecule type" value="Genomic_DNA"/>
</dbReference>
<dbReference type="SUPFAM" id="SSF47616">
    <property type="entry name" value="GST C-terminal domain-like"/>
    <property type="match status" value="1"/>
</dbReference>
<dbReference type="Gene3D" id="3.40.30.10">
    <property type="entry name" value="Glutaredoxin"/>
    <property type="match status" value="1"/>
</dbReference>
<feature type="domain" description="GST C-terminal" evidence="3">
    <location>
        <begin position="86"/>
        <end position="213"/>
    </location>
</feature>
<dbReference type="SFLD" id="SFLDG01150">
    <property type="entry name" value="Main.1:_Beta-like"/>
    <property type="match status" value="1"/>
</dbReference>
<dbReference type="PROSITE" id="PS50404">
    <property type="entry name" value="GST_NTER"/>
    <property type="match status" value="1"/>
</dbReference>
<dbReference type="Pfam" id="PF02798">
    <property type="entry name" value="GST_N"/>
    <property type="match status" value="1"/>
</dbReference>
<evidence type="ECO:0000256" key="1">
    <source>
        <dbReference type="RuleBase" id="RU003494"/>
    </source>
</evidence>
<comment type="similarity">
    <text evidence="1">Belongs to the GST superfamily.</text>
</comment>
<organism evidence="4 5">
    <name type="scientific">Rheinheimera marina</name>
    <dbReference type="NCBI Taxonomy" id="1774958"/>
    <lineage>
        <taxon>Bacteria</taxon>
        <taxon>Pseudomonadati</taxon>
        <taxon>Pseudomonadota</taxon>
        <taxon>Gammaproteobacteria</taxon>
        <taxon>Chromatiales</taxon>
        <taxon>Chromatiaceae</taxon>
        <taxon>Rheinheimera</taxon>
    </lineage>
</organism>
<dbReference type="Pfam" id="PF00043">
    <property type="entry name" value="GST_C"/>
    <property type="match status" value="1"/>
</dbReference>
<protein>
    <submittedName>
        <fullName evidence="4">Glutathione S-transferase family protein</fullName>
    </submittedName>
</protein>
<dbReference type="InterPro" id="IPR036249">
    <property type="entry name" value="Thioredoxin-like_sf"/>
</dbReference>
<dbReference type="CDD" id="cd03057">
    <property type="entry name" value="GST_N_Beta"/>
    <property type="match status" value="1"/>
</dbReference>
<evidence type="ECO:0000313" key="4">
    <source>
        <dbReference type="EMBL" id="MFC4654890.1"/>
    </source>
</evidence>
<dbReference type="SFLD" id="SFLDG00358">
    <property type="entry name" value="Main_(cytGST)"/>
    <property type="match status" value="1"/>
</dbReference>
<dbReference type="PROSITE" id="PS50405">
    <property type="entry name" value="GST_CTER"/>
    <property type="match status" value="1"/>
</dbReference>
<dbReference type="InterPro" id="IPR004045">
    <property type="entry name" value="Glutathione_S-Trfase_N"/>
</dbReference>
<sequence length="214" mass="24283">MYQLYFSPSTASMAPHILLEELQAEYELVLTDTATASHKSADYLKLNPNGLIPTLVDGELVLFETAAICLHLCDKHADKALMPAPGSAQRGEAYKWLFWLSATLQSALIVYFYPERWVEGEQNAADVKAHAQAKVLSLLEQMEQQVASHCGHWFLGDEFSLLDIYAMMLCRWTRNFSGKKARDFPFLALWLQRMLARPAVQKVYAKENIQPPFV</sequence>
<feature type="domain" description="GST N-terminal" evidence="2">
    <location>
        <begin position="1"/>
        <end position="80"/>
    </location>
</feature>
<reference evidence="5" key="1">
    <citation type="journal article" date="2019" name="Int. J. Syst. Evol. Microbiol.">
        <title>The Global Catalogue of Microorganisms (GCM) 10K type strain sequencing project: providing services to taxonomists for standard genome sequencing and annotation.</title>
        <authorList>
            <consortium name="The Broad Institute Genomics Platform"/>
            <consortium name="The Broad Institute Genome Sequencing Center for Infectious Disease"/>
            <person name="Wu L."/>
            <person name="Ma J."/>
        </authorList>
    </citation>
    <scope>NUCLEOTIDE SEQUENCE [LARGE SCALE GENOMIC DNA]</scope>
    <source>
        <strain evidence="5">DT28</strain>
    </source>
</reference>